<protein>
    <submittedName>
        <fullName evidence="1">Uncharacterized protein</fullName>
    </submittedName>
</protein>
<proteinExistence type="predicted"/>
<organism evidence="1 2">
    <name type="scientific">Rangifer tarandus platyrhynchus</name>
    <name type="common">Svalbard reindeer</name>
    <dbReference type="NCBI Taxonomy" id="3082113"/>
    <lineage>
        <taxon>Eukaryota</taxon>
        <taxon>Metazoa</taxon>
        <taxon>Chordata</taxon>
        <taxon>Craniata</taxon>
        <taxon>Vertebrata</taxon>
        <taxon>Euteleostomi</taxon>
        <taxon>Mammalia</taxon>
        <taxon>Eutheria</taxon>
        <taxon>Laurasiatheria</taxon>
        <taxon>Artiodactyla</taxon>
        <taxon>Ruminantia</taxon>
        <taxon>Pecora</taxon>
        <taxon>Cervidae</taxon>
        <taxon>Odocoileinae</taxon>
        <taxon>Rangifer</taxon>
    </lineage>
</organism>
<evidence type="ECO:0000313" key="2">
    <source>
        <dbReference type="Proteomes" id="UP001176941"/>
    </source>
</evidence>
<name>A0ABN8Z6U7_RANTA</name>
<dbReference type="Proteomes" id="UP001176941">
    <property type="component" value="Chromosome 29"/>
</dbReference>
<evidence type="ECO:0000313" key="1">
    <source>
        <dbReference type="EMBL" id="CAI9169145.1"/>
    </source>
</evidence>
<keyword evidence="2" id="KW-1185">Reference proteome</keyword>
<gene>
    <name evidence="1" type="ORF">MRATA1EN1_LOCUS18107</name>
</gene>
<accession>A0ABN8Z6U7</accession>
<sequence length="118" mass="13135">MCDPRFHLLPWAGGVMTSPHLAWLHPSGDRLVPPCPDWSLGEQLVPLTSLGHPRSCWEAAWSPAIETHSQDSKVSGSCVMRNWAVGIQGSATFPTALYKLPLTECIWVHRLRNFSLSF</sequence>
<dbReference type="EMBL" id="OX459965">
    <property type="protein sequence ID" value="CAI9169145.1"/>
    <property type="molecule type" value="Genomic_DNA"/>
</dbReference>
<reference evidence="1" key="1">
    <citation type="submission" date="2023-04" db="EMBL/GenBank/DDBJ databases">
        <authorList>
            <consortium name="ELIXIR-Norway"/>
        </authorList>
    </citation>
    <scope>NUCLEOTIDE SEQUENCE [LARGE SCALE GENOMIC DNA]</scope>
</reference>